<evidence type="ECO:0000256" key="1">
    <source>
        <dbReference type="ARBA" id="ARBA00001947"/>
    </source>
</evidence>
<dbReference type="PANTHER" id="PTHR42940">
    <property type="entry name" value="ALCOHOL DEHYDROGENASE 1-RELATED"/>
    <property type="match status" value="1"/>
</dbReference>
<evidence type="ECO:0000256" key="5">
    <source>
        <dbReference type="ARBA" id="ARBA00022833"/>
    </source>
</evidence>
<keyword evidence="4 7" id="KW-0479">Metal-binding</keyword>
<dbReference type="PANTHER" id="PTHR42940:SF8">
    <property type="entry name" value="VACUOLAR PROTEIN SORTING-ASSOCIATED PROTEIN 11"/>
    <property type="match status" value="1"/>
</dbReference>
<keyword evidence="10" id="KW-1185">Reference proteome</keyword>
<evidence type="ECO:0000256" key="4">
    <source>
        <dbReference type="ARBA" id="ARBA00022723"/>
    </source>
</evidence>
<dbReference type="SUPFAM" id="SSF50129">
    <property type="entry name" value="GroES-like"/>
    <property type="match status" value="1"/>
</dbReference>
<dbReference type="InterPro" id="IPR020843">
    <property type="entry name" value="ER"/>
</dbReference>
<comment type="cofactor">
    <cofactor evidence="1 7">
        <name>Zn(2+)</name>
        <dbReference type="ChEBI" id="CHEBI:29105"/>
    </cofactor>
</comment>
<dbReference type="PROSITE" id="PS00059">
    <property type="entry name" value="ADH_ZINC"/>
    <property type="match status" value="1"/>
</dbReference>
<accession>A0ABX0Q7P5</accession>
<proteinExistence type="inferred from homology"/>
<dbReference type="EMBL" id="JAAQQR010000009">
    <property type="protein sequence ID" value="NID06480.1"/>
    <property type="molecule type" value="Genomic_DNA"/>
</dbReference>
<evidence type="ECO:0000256" key="2">
    <source>
        <dbReference type="ARBA" id="ARBA00008072"/>
    </source>
</evidence>
<sequence length="351" mass="37615">MKAARMHEYGKPLVLEDIPVPDIAEDEVLVQVKACGMCRSDVQLIDGYFRPYGDLKPPLTLGHEITGVIAKMGSLVPKGAGIVEGGHVVVAPGWGDGICRHCQVGDTQICPNVRWPGFGPVGGFAEYIPVPVRYVIKVGKQLAFEELAPLTDAGLTTYRGIRKLRDAGAVGPDRVIGVLGVGGLGAYAVQYARLLGGGARVVALARSEEKLAVARDYGVDHTIAVKDKSEADIKKDLTQAFGQGDLDAIIDCTGAPAMIQLGMSLLSTSGHYVDVGLVGDRIDIPLFPRVSREQSFHGSFWGNNADLMEVMALAAQDKIRHTIKTFGFDEVNTYIDQLRSGDIVGRAVMTF</sequence>
<gene>
    <name evidence="9" type="ORF">HBF26_16415</name>
</gene>
<reference evidence="9 10" key="1">
    <citation type="journal article" date="2011" name="Curr. Microbiol.">
        <title>Luteibacter jiangsuensis sp. nov.: a methamidophos-degrading bacterium isolated from a methamidophos-manufacturing factory.</title>
        <authorList>
            <person name="Wang L."/>
            <person name="Wang G.L."/>
            <person name="Li S.P."/>
            <person name="Jiang J.D."/>
        </authorList>
    </citation>
    <scope>NUCLEOTIDE SEQUENCE [LARGE SCALE GENOMIC DNA]</scope>
    <source>
        <strain evidence="9 10">CGMCC 1.10133</strain>
    </source>
</reference>
<evidence type="ECO:0000256" key="7">
    <source>
        <dbReference type="RuleBase" id="RU361277"/>
    </source>
</evidence>
<keyword evidence="6" id="KW-0560">Oxidoreductase</keyword>
<dbReference type="InterPro" id="IPR002328">
    <property type="entry name" value="ADH_Zn_CS"/>
</dbReference>
<evidence type="ECO:0000313" key="9">
    <source>
        <dbReference type="EMBL" id="NID06480.1"/>
    </source>
</evidence>
<dbReference type="InterPro" id="IPR013154">
    <property type="entry name" value="ADH-like_N"/>
</dbReference>
<protein>
    <recommendedName>
        <fullName evidence="3">alcohol dehydrogenase</fullName>
        <ecNumber evidence="3">1.1.1.1</ecNumber>
    </recommendedName>
</protein>
<dbReference type="Pfam" id="PF00107">
    <property type="entry name" value="ADH_zinc_N"/>
    <property type="match status" value="1"/>
</dbReference>
<dbReference type="InterPro" id="IPR013149">
    <property type="entry name" value="ADH-like_C"/>
</dbReference>
<comment type="caution">
    <text evidence="9">The sequence shown here is derived from an EMBL/GenBank/DDBJ whole genome shotgun (WGS) entry which is preliminary data.</text>
</comment>
<dbReference type="InterPro" id="IPR011032">
    <property type="entry name" value="GroES-like_sf"/>
</dbReference>
<name>A0ABX0Q7P5_9GAMM</name>
<dbReference type="Pfam" id="PF08240">
    <property type="entry name" value="ADH_N"/>
    <property type="match status" value="1"/>
</dbReference>
<evidence type="ECO:0000256" key="6">
    <source>
        <dbReference type="ARBA" id="ARBA00023002"/>
    </source>
</evidence>
<dbReference type="Gene3D" id="3.90.180.10">
    <property type="entry name" value="Medium-chain alcohol dehydrogenases, catalytic domain"/>
    <property type="match status" value="1"/>
</dbReference>
<dbReference type="InterPro" id="IPR036291">
    <property type="entry name" value="NAD(P)-bd_dom_sf"/>
</dbReference>
<keyword evidence="5 7" id="KW-0862">Zinc</keyword>
<dbReference type="RefSeq" id="WP_167128945.1">
    <property type="nucleotide sequence ID" value="NZ_JAAQQR010000009.1"/>
</dbReference>
<dbReference type="Proteomes" id="UP001429601">
    <property type="component" value="Unassembled WGS sequence"/>
</dbReference>
<dbReference type="EC" id="1.1.1.1" evidence="3"/>
<dbReference type="SUPFAM" id="SSF51735">
    <property type="entry name" value="NAD(P)-binding Rossmann-fold domains"/>
    <property type="match status" value="1"/>
</dbReference>
<evidence type="ECO:0000313" key="10">
    <source>
        <dbReference type="Proteomes" id="UP001429601"/>
    </source>
</evidence>
<evidence type="ECO:0000256" key="3">
    <source>
        <dbReference type="ARBA" id="ARBA00013190"/>
    </source>
</evidence>
<evidence type="ECO:0000259" key="8">
    <source>
        <dbReference type="SMART" id="SM00829"/>
    </source>
</evidence>
<feature type="domain" description="Enoyl reductase (ER)" evidence="8">
    <location>
        <begin position="10"/>
        <end position="349"/>
    </location>
</feature>
<comment type="similarity">
    <text evidence="2 7">Belongs to the zinc-containing alcohol dehydrogenase family.</text>
</comment>
<dbReference type="SMART" id="SM00829">
    <property type="entry name" value="PKS_ER"/>
    <property type="match status" value="1"/>
</dbReference>
<organism evidence="9 10">
    <name type="scientific">Luteibacter jiangsuensis</name>
    <dbReference type="NCBI Taxonomy" id="637577"/>
    <lineage>
        <taxon>Bacteria</taxon>
        <taxon>Pseudomonadati</taxon>
        <taxon>Pseudomonadota</taxon>
        <taxon>Gammaproteobacteria</taxon>
        <taxon>Lysobacterales</taxon>
        <taxon>Rhodanobacteraceae</taxon>
        <taxon>Luteibacter</taxon>
    </lineage>
</organism>
<dbReference type="Gene3D" id="3.40.50.720">
    <property type="entry name" value="NAD(P)-binding Rossmann-like Domain"/>
    <property type="match status" value="1"/>
</dbReference>
<dbReference type="CDD" id="cd05284">
    <property type="entry name" value="arabinose_DH_like"/>
    <property type="match status" value="1"/>
</dbReference>